<evidence type="ECO:0000256" key="1">
    <source>
        <dbReference type="ARBA" id="ARBA00009003"/>
    </source>
</evidence>
<comment type="similarity">
    <text evidence="1">Belongs to the glycosyltransferase 32 family.</text>
</comment>
<dbReference type="InterPro" id="IPR039367">
    <property type="entry name" value="Och1-like"/>
</dbReference>
<dbReference type="PANTHER" id="PTHR31834:SF1">
    <property type="entry name" value="INITIATION-SPECIFIC ALPHA-1,6-MANNOSYLTRANSFERASE"/>
    <property type="match status" value="1"/>
</dbReference>
<dbReference type="AlphaFoldDB" id="A0AAF0AXX1"/>
<protein>
    <submittedName>
        <fullName evidence="3">Golgi alpha-1,6-mannosyltransferase Och1</fullName>
    </submittedName>
</protein>
<dbReference type="GO" id="GO:0006487">
    <property type="term" value="P:protein N-linked glycosylation"/>
    <property type="evidence" value="ECO:0007669"/>
    <property type="project" value="TreeGrafter"/>
</dbReference>
<sequence length="371" mass="42295">MPKVRIKNILIAGAVISGIFLLFQYGGGMDGMKDLSELSMPEDQQYAFDHGTSDEKLRSDTEDIDETGEIVNKHGQYEIRNLAAVGSLDEFDEGQEAKKMKLSSAAYEEPGDKGKEIPKLIWQTAKNPFEREVLQYTRFWGNNHPSYIHNVLDDSQSERLVIKNFGDPSFSKISSAYEMMPFPVLKADFFRYLVLLSRGGVYTDIDTTPIKHINNWIPEEYRNEGVRLVVGIEADPDRPDWHDYYARRVQFCQWTIAAVPGHPVLWELVHKITHGTWSLHEKGELLKGTDSVMEWTGPGIWTDSVFDYLNWRYGPFTWENVTGIQTPMLVGDVLILPITSFSPGVWHMGSKSASDPTAYVKHYFSGSWKDN</sequence>
<accession>A0AAF0AXX1</accession>
<keyword evidence="2" id="KW-0472">Membrane</keyword>
<dbReference type="InterPro" id="IPR007577">
    <property type="entry name" value="GlycoTrfase_DXD_sugar-bd_CS"/>
</dbReference>
<evidence type="ECO:0000256" key="2">
    <source>
        <dbReference type="SAM" id="Phobius"/>
    </source>
</evidence>
<dbReference type="GeneID" id="80877409"/>
<keyword evidence="2" id="KW-1133">Transmembrane helix</keyword>
<dbReference type="GO" id="GO:0000136">
    <property type="term" value="C:mannan polymerase complex"/>
    <property type="evidence" value="ECO:0007669"/>
    <property type="project" value="TreeGrafter"/>
</dbReference>
<dbReference type="GO" id="GO:0000009">
    <property type="term" value="F:alpha-1,6-mannosyltransferase activity"/>
    <property type="evidence" value="ECO:0007669"/>
    <property type="project" value="InterPro"/>
</dbReference>
<dbReference type="Proteomes" id="UP001212411">
    <property type="component" value="Chromosome 2"/>
</dbReference>
<dbReference type="EMBL" id="CP115612">
    <property type="protein sequence ID" value="WBW74343.1"/>
    <property type="molecule type" value="Genomic_DNA"/>
</dbReference>
<proteinExistence type="inferred from homology"/>
<dbReference type="Pfam" id="PF04488">
    <property type="entry name" value="Gly_transf_sug"/>
    <property type="match status" value="1"/>
</dbReference>
<evidence type="ECO:0000313" key="4">
    <source>
        <dbReference type="Proteomes" id="UP001212411"/>
    </source>
</evidence>
<keyword evidence="2" id="KW-0812">Transmembrane</keyword>
<dbReference type="RefSeq" id="XP_056038586.1">
    <property type="nucleotide sequence ID" value="XM_056182720.1"/>
</dbReference>
<evidence type="ECO:0000313" key="3">
    <source>
        <dbReference type="EMBL" id="WBW74343.1"/>
    </source>
</evidence>
<dbReference type="KEGG" id="som:SOMG_03933"/>
<dbReference type="InterPro" id="IPR029044">
    <property type="entry name" value="Nucleotide-diphossugar_trans"/>
</dbReference>
<keyword evidence="4" id="KW-1185">Reference proteome</keyword>
<dbReference type="SUPFAM" id="SSF53448">
    <property type="entry name" value="Nucleotide-diphospho-sugar transferases"/>
    <property type="match status" value="1"/>
</dbReference>
<dbReference type="PANTHER" id="PTHR31834">
    <property type="entry name" value="INITIATION-SPECIFIC ALPHA-1,6-MANNOSYLTRANSFERASE"/>
    <property type="match status" value="1"/>
</dbReference>
<name>A0AAF0AXX1_9SCHI</name>
<organism evidence="3 4">
    <name type="scientific">Schizosaccharomyces osmophilus</name>
    <dbReference type="NCBI Taxonomy" id="2545709"/>
    <lineage>
        <taxon>Eukaryota</taxon>
        <taxon>Fungi</taxon>
        <taxon>Dikarya</taxon>
        <taxon>Ascomycota</taxon>
        <taxon>Taphrinomycotina</taxon>
        <taxon>Schizosaccharomycetes</taxon>
        <taxon>Schizosaccharomycetales</taxon>
        <taxon>Schizosaccharomycetaceae</taxon>
        <taxon>Schizosaccharomyces</taxon>
    </lineage>
</organism>
<feature type="transmembrane region" description="Helical" evidence="2">
    <location>
        <begin position="6"/>
        <end position="23"/>
    </location>
</feature>
<gene>
    <name evidence="3" type="primary">och1</name>
    <name evidence="3" type="ORF">SOMG_03933</name>
</gene>
<dbReference type="Gene3D" id="3.90.550.20">
    <property type="match status" value="1"/>
</dbReference>
<reference evidence="3 4" key="1">
    <citation type="journal article" date="2023" name="G3 (Bethesda)">
        <title>A high-quality reference genome for the fission yeast Schizosaccharomyces osmophilus.</title>
        <authorList>
            <person name="Jia G.S."/>
            <person name="Zhang W.C."/>
            <person name="Liang Y."/>
            <person name="Liu X.H."/>
            <person name="Rhind N."/>
            <person name="Pidoux A."/>
            <person name="Brysch-Herzberg M."/>
            <person name="Du L.L."/>
        </authorList>
    </citation>
    <scope>NUCLEOTIDE SEQUENCE [LARGE SCALE GENOMIC DNA]</scope>
    <source>
        <strain evidence="3 4">CBS 15793</strain>
    </source>
</reference>